<evidence type="ECO:0000313" key="4">
    <source>
        <dbReference type="EMBL" id="KAK7961907.1"/>
    </source>
</evidence>
<feature type="domain" description="WSC" evidence="3">
    <location>
        <begin position="4"/>
        <end position="101"/>
    </location>
</feature>
<feature type="compositionally biased region" description="Low complexity" evidence="2">
    <location>
        <begin position="105"/>
        <end position="125"/>
    </location>
</feature>
<evidence type="ECO:0000259" key="3">
    <source>
        <dbReference type="PROSITE" id="PS51212"/>
    </source>
</evidence>
<keyword evidence="4" id="KW-0560">Oxidoreductase</keyword>
<accession>A0ABR1QPN6</accession>
<keyword evidence="4" id="KW-0575">Peroxidase</keyword>
<keyword evidence="1" id="KW-0677">Repeat</keyword>
<dbReference type="PANTHER" id="PTHR45964">
    <property type="entry name" value="WSCD FAMILY MEMBER CG9164"/>
    <property type="match status" value="1"/>
</dbReference>
<reference evidence="4 5" key="1">
    <citation type="submission" date="2023-01" db="EMBL/GenBank/DDBJ databases">
        <title>Analysis of 21 Apiospora genomes using comparative genomics revels a genus with tremendous synthesis potential of carbohydrate active enzymes and secondary metabolites.</title>
        <authorList>
            <person name="Sorensen T."/>
        </authorList>
    </citation>
    <scope>NUCLEOTIDE SEQUENCE [LARGE SCALE GENOMIC DNA]</scope>
    <source>
        <strain evidence="4 5">CBS 24483</strain>
    </source>
</reference>
<dbReference type="EMBL" id="JAQQWE010000002">
    <property type="protein sequence ID" value="KAK7961907.1"/>
    <property type="molecule type" value="Genomic_DNA"/>
</dbReference>
<dbReference type="PROSITE" id="PS51212">
    <property type="entry name" value="WSC"/>
    <property type="match status" value="1"/>
</dbReference>
<comment type="caution">
    <text evidence="4">The sequence shown here is derived from an EMBL/GenBank/DDBJ whole genome shotgun (WGS) entry which is preliminary data.</text>
</comment>
<sequence length="271" mass="26871">MGDPYTLLGCYVDQSPNRTLPVTAYQHMTTNRATVCHALCNAPEYGATLFGLEYGAECYCGAGDPHTFQKAASPAECGTPCPANASEMCGGDWRLSLYRIRDTTLDPSPAATAPPTGPSSSSSAGAGDGGNNGTAGSGSGDDQHNDSVGGKQNLTGGPDRRDRCCGVRHRGARGRAGAGSGTAEREAAGGASGAEMAGAGGSAAGARAGDSSNNSREGRIGSGKAKAAGQNGGAGGAGTAASIDGESLVAGAPYHHHPHNDELPGYQSSAR</sequence>
<dbReference type="GO" id="GO:0004601">
    <property type="term" value="F:peroxidase activity"/>
    <property type="evidence" value="ECO:0007669"/>
    <property type="project" value="UniProtKB-KW"/>
</dbReference>
<dbReference type="Pfam" id="PF01822">
    <property type="entry name" value="WSC"/>
    <property type="match status" value="1"/>
</dbReference>
<feature type="compositionally biased region" description="Gly residues" evidence="2">
    <location>
        <begin position="126"/>
        <end position="139"/>
    </location>
</feature>
<gene>
    <name evidence="4" type="ORF">PG986_002732</name>
</gene>
<dbReference type="RefSeq" id="XP_066704018.1">
    <property type="nucleotide sequence ID" value="XM_066838954.1"/>
</dbReference>
<protein>
    <submittedName>
        <fullName evidence="4">Heme peroxidase</fullName>
    </submittedName>
</protein>
<dbReference type="InterPro" id="IPR051589">
    <property type="entry name" value="Sialate-O-sulfotransferase"/>
</dbReference>
<evidence type="ECO:0000313" key="5">
    <source>
        <dbReference type="Proteomes" id="UP001391051"/>
    </source>
</evidence>
<organism evidence="4 5">
    <name type="scientific">Apiospora aurea</name>
    <dbReference type="NCBI Taxonomy" id="335848"/>
    <lineage>
        <taxon>Eukaryota</taxon>
        <taxon>Fungi</taxon>
        <taxon>Dikarya</taxon>
        <taxon>Ascomycota</taxon>
        <taxon>Pezizomycotina</taxon>
        <taxon>Sordariomycetes</taxon>
        <taxon>Xylariomycetidae</taxon>
        <taxon>Amphisphaeriales</taxon>
        <taxon>Apiosporaceae</taxon>
        <taxon>Apiospora</taxon>
    </lineage>
</organism>
<feature type="region of interest" description="Disordered" evidence="2">
    <location>
        <begin position="105"/>
        <end position="271"/>
    </location>
</feature>
<proteinExistence type="predicted"/>
<dbReference type="PANTHER" id="PTHR45964:SF5">
    <property type="entry name" value="WSCD FAMILY MEMBER CG9164"/>
    <property type="match status" value="1"/>
</dbReference>
<dbReference type="SMART" id="SM00321">
    <property type="entry name" value="WSC"/>
    <property type="match status" value="1"/>
</dbReference>
<dbReference type="Proteomes" id="UP001391051">
    <property type="component" value="Unassembled WGS sequence"/>
</dbReference>
<name>A0ABR1QPN6_9PEZI</name>
<keyword evidence="5" id="KW-1185">Reference proteome</keyword>
<dbReference type="InterPro" id="IPR002889">
    <property type="entry name" value="WSC_carb-bd"/>
</dbReference>
<dbReference type="GeneID" id="92072016"/>
<evidence type="ECO:0000256" key="1">
    <source>
        <dbReference type="ARBA" id="ARBA00022737"/>
    </source>
</evidence>
<evidence type="ECO:0000256" key="2">
    <source>
        <dbReference type="SAM" id="MobiDB-lite"/>
    </source>
</evidence>